<evidence type="ECO:0000313" key="2">
    <source>
        <dbReference type="Proteomes" id="UP001055811"/>
    </source>
</evidence>
<reference evidence="2" key="1">
    <citation type="journal article" date="2022" name="Mol. Ecol. Resour.">
        <title>The genomes of chicory, endive, great burdock and yacon provide insights into Asteraceae palaeo-polyploidization history and plant inulin production.</title>
        <authorList>
            <person name="Fan W."/>
            <person name="Wang S."/>
            <person name="Wang H."/>
            <person name="Wang A."/>
            <person name="Jiang F."/>
            <person name="Liu H."/>
            <person name="Zhao H."/>
            <person name="Xu D."/>
            <person name="Zhang Y."/>
        </authorList>
    </citation>
    <scope>NUCLEOTIDE SEQUENCE [LARGE SCALE GENOMIC DNA]</scope>
    <source>
        <strain evidence="2">cv. Punajuju</strain>
    </source>
</reference>
<reference evidence="1 2" key="2">
    <citation type="journal article" date="2022" name="Mol. Ecol. Resour.">
        <title>The genomes of chicory, endive, great burdock and yacon provide insights into Asteraceae paleo-polyploidization history and plant inulin production.</title>
        <authorList>
            <person name="Fan W."/>
            <person name="Wang S."/>
            <person name="Wang H."/>
            <person name="Wang A."/>
            <person name="Jiang F."/>
            <person name="Liu H."/>
            <person name="Zhao H."/>
            <person name="Xu D."/>
            <person name="Zhang Y."/>
        </authorList>
    </citation>
    <scope>NUCLEOTIDE SEQUENCE [LARGE SCALE GENOMIC DNA]</scope>
    <source>
        <strain evidence="2">cv. Punajuju</strain>
        <tissue evidence="1">Leaves</tissue>
    </source>
</reference>
<organism evidence="1 2">
    <name type="scientific">Cichorium intybus</name>
    <name type="common">Chicory</name>
    <dbReference type="NCBI Taxonomy" id="13427"/>
    <lineage>
        <taxon>Eukaryota</taxon>
        <taxon>Viridiplantae</taxon>
        <taxon>Streptophyta</taxon>
        <taxon>Embryophyta</taxon>
        <taxon>Tracheophyta</taxon>
        <taxon>Spermatophyta</taxon>
        <taxon>Magnoliopsida</taxon>
        <taxon>eudicotyledons</taxon>
        <taxon>Gunneridae</taxon>
        <taxon>Pentapetalae</taxon>
        <taxon>asterids</taxon>
        <taxon>campanulids</taxon>
        <taxon>Asterales</taxon>
        <taxon>Asteraceae</taxon>
        <taxon>Cichorioideae</taxon>
        <taxon>Cichorieae</taxon>
        <taxon>Cichoriinae</taxon>
        <taxon>Cichorium</taxon>
    </lineage>
</organism>
<protein>
    <submittedName>
        <fullName evidence="1">Uncharacterized protein</fullName>
    </submittedName>
</protein>
<keyword evidence="2" id="KW-1185">Reference proteome</keyword>
<gene>
    <name evidence="1" type="ORF">L2E82_17259</name>
</gene>
<accession>A0ACB9F913</accession>
<proteinExistence type="predicted"/>
<dbReference type="EMBL" id="CM042011">
    <property type="protein sequence ID" value="KAI3767172.1"/>
    <property type="molecule type" value="Genomic_DNA"/>
</dbReference>
<dbReference type="Proteomes" id="UP001055811">
    <property type="component" value="Linkage Group LG03"/>
</dbReference>
<sequence>MSLNSTWNHRQNKLFENALAIYDKETPDRWQNIANATGNTVEHVKAQYQLLVDDVEQIETGKVPLPNYKNTVAKASYKLEHRT</sequence>
<name>A0ACB9F913_CICIN</name>
<evidence type="ECO:0000313" key="1">
    <source>
        <dbReference type="EMBL" id="KAI3767172.1"/>
    </source>
</evidence>
<comment type="caution">
    <text evidence="1">The sequence shown here is derived from an EMBL/GenBank/DDBJ whole genome shotgun (WGS) entry which is preliminary data.</text>
</comment>